<name>A0AAV4G266_9GAST</name>
<dbReference type="AlphaFoldDB" id="A0AAV4G266"/>
<sequence>MGHCLPQQSYVLQQSLLKSNAKNVLPTQGAGSARWQVASDIRVAYTVHVFSFITFNHLCPVISASSSNTVTTGRQTRHTLQPCSGRCDQAFVGPWSRYTAR</sequence>
<dbReference type="Proteomes" id="UP000762676">
    <property type="component" value="Unassembled WGS sequence"/>
</dbReference>
<evidence type="ECO:0000313" key="2">
    <source>
        <dbReference type="Proteomes" id="UP000762676"/>
    </source>
</evidence>
<gene>
    <name evidence="1" type="ORF">ElyMa_000546700</name>
</gene>
<keyword evidence="2" id="KW-1185">Reference proteome</keyword>
<reference evidence="1 2" key="1">
    <citation type="journal article" date="2021" name="Elife">
        <title>Chloroplast acquisition without the gene transfer in kleptoplastic sea slugs, Plakobranchus ocellatus.</title>
        <authorList>
            <person name="Maeda T."/>
            <person name="Takahashi S."/>
            <person name="Yoshida T."/>
            <person name="Shimamura S."/>
            <person name="Takaki Y."/>
            <person name="Nagai Y."/>
            <person name="Toyoda A."/>
            <person name="Suzuki Y."/>
            <person name="Arimoto A."/>
            <person name="Ishii H."/>
            <person name="Satoh N."/>
            <person name="Nishiyama T."/>
            <person name="Hasebe M."/>
            <person name="Maruyama T."/>
            <person name="Minagawa J."/>
            <person name="Obokata J."/>
            <person name="Shigenobu S."/>
        </authorList>
    </citation>
    <scope>NUCLEOTIDE SEQUENCE [LARGE SCALE GENOMIC DNA]</scope>
</reference>
<accession>A0AAV4G266</accession>
<proteinExistence type="predicted"/>
<organism evidence="1 2">
    <name type="scientific">Elysia marginata</name>
    <dbReference type="NCBI Taxonomy" id="1093978"/>
    <lineage>
        <taxon>Eukaryota</taxon>
        <taxon>Metazoa</taxon>
        <taxon>Spiralia</taxon>
        <taxon>Lophotrochozoa</taxon>
        <taxon>Mollusca</taxon>
        <taxon>Gastropoda</taxon>
        <taxon>Heterobranchia</taxon>
        <taxon>Euthyneura</taxon>
        <taxon>Panpulmonata</taxon>
        <taxon>Sacoglossa</taxon>
        <taxon>Placobranchoidea</taxon>
        <taxon>Plakobranchidae</taxon>
        <taxon>Elysia</taxon>
    </lineage>
</organism>
<dbReference type="EMBL" id="BMAT01001072">
    <property type="protein sequence ID" value="GFR79060.1"/>
    <property type="molecule type" value="Genomic_DNA"/>
</dbReference>
<evidence type="ECO:0000313" key="1">
    <source>
        <dbReference type="EMBL" id="GFR79060.1"/>
    </source>
</evidence>
<protein>
    <submittedName>
        <fullName evidence="1">Uncharacterized protein</fullName>
    </submittedName>
</protein>
<comment type="caution">
    <text evidence="1">The sequence shown here is derived from an EMBL/GenBank/DDBJ whole genome shotgun (WGS) entry which is preliminary data.</text>
</comment>